<evidence type="ECO:0000256" key="1">
    <source>
        <dbReference type="SAM" id="Phobius"/>
    </source>
</evidence>
<accession>A0ABS9BUR4</accession>
<gene>
    <name evidence="2" type="ORF">L0U89_12010</name>
</gene>
<name>A0ABS9BUR4_9BACT</name>
<keyword evidence="1" id="KW-0472">Membrane</keyword>
<proteinExistence type="predicted"/>
<feature type="transmembrane region" description="Helical" evidence="1">
    <location>
        <begin position="127"/>
        <end position="145"/>
    </location>
</feature>
<sequence>MELILIKGFDGGEELISNYAAWEEVEACFDTIDWHSFHILILRKDNQNSVDVGGSLVDDGLSASMMVAGTVHVIENPPENLRMAKQILKAYFDDSKLAFERYFITKGDDPKYKVYSYQGECRRVRSWIYGLAIIAIVAILGYLTLGDELRFIGKDIDHARAKVVDIRLQPFGGRYFFQKVTYEYTLDGVPYSGQFTAGKRQGYMRLGDEIKVRYLKSEPSVSDYVGKFVKVEKHRLNSSVEAKRQKHLEKEPRDSL</sequence>
<evidence type="ECO:0000313" key="3">
    <source>
        <dbReference type="Proteomes" id="UP001201449"/>
    </source>
</evidence>
<evidence type="ECO:0000313" key="2">
    <source>
        <dbReference type="EMBL" id="MCF1751795.1"/>
    </source>
</evidence>
<protein>
    <submittedName>
        <fullName evidence="2">DUF3592 domain-containing protein</fullName>
    </submittedName>
</protein>
<organism evidence="2 3">
    <name type="scientific">Mariniradius sediminis</name>
    <dbReference type="NCBI Taxonomy" id="2909237"/>
    <lineage>
        <taxon>Bacteria</taxon>
        <taxon>Pseudomonadati</taxon>
        <taxon>Bacteroidota</taxon>
        <taxon>Cytophagia</taxon>
        <taxon>Cytophagales</taxon>
        <taxon>Cyclobacteriaceae</taxon>
        <taxon>Mariniradius</taxon>
    </lineage>
</organism>
<comment type="caution">
    <text evidence="2">The sequence shown here is derived from an EMBL/GenBank/DDBJ whole genome shotgun (WGS) entry which is preliminary data.</text>
</comment>
<keyword evidence="1" id="KW-1133">Transmembrane helix</keyword>
<dbReference type="Proteomes" id="UP001201449">
    <property type="component" value="Unassembled WGS sequence"/>
</dbReference>
<dbReference type="RefSeq" id="WP_234861739.1">
    <property type="nucleotide sequence ID" value="NZ_JAKEVZ010000008.1"/>
</dbReference>
<dbReference type="EMBL" id="JAKEVZ010000008">
    <property type="protein sequence ID" value="MCF1751795.1"/>
    <property type="molecule type" value="Genomic_DNA"/>
</dbReference>
<reference evidence="2 3" key="1">
    <citation type="submission" date="2022-01" db="EMBL/GenBank/DDBJ databases">
        <title>Mariniradius saccharolyticus sp. nov., isolated from sediment of a river.</title>
        <authorList>
            <person name="Liu H."/>
        </authorList>
    </citation>
    <scope>NUCLEOTIDE SEQUENCE [LARGE SCALE GENOMIC DNA]</scope>
    <source>
        <strain evidence="2 3">RY-2</strain>
    </source>
</reference>
<keyword evidence="3" id="KW-1185">Reference proteome</keyword>
<keyword evidence="1" id="KW-0812">Transmembrane</keyword>